<dbReference type="InterPro" id="IPR003599">
    <property type="entry name" value="Ig_sub"/>
</dbReference>
<dbReference type="PANTHER" id="PTHR13771">
    <property type="entry name" value="INTERCELLULAR ADHESION MOLECULE"/>
    <property type="match status" value="1"/>
</dbReference>
<keyword evidence="5" id="KW-0677">Repeat</keyword>
<dbReference type="SUPFAM" id="SSF48726">
    <property type="entry name" value="Immunoglobulin"/>
    <property type="match status" value="6"/>
</dbReference>
<reference evidence="14" key="4">
    <citation type="submission" date="2025-09" db="UniProtKB">
        <authorList>
            <consortium name="Ensembl"/>
        </authorList>
    </citation>
    <scope>IDENTIFICATION</scope>
</reference>
<evidence type="ECO:0000256" key="7">
    <source>
        <dbReference type="ARBA" id="ARBA00022989"/>
    </source>
</evidence>
<dbReference type="InterPro" id="IPR003987">
    <property type="entry name" value="ICAM_VCAM_N"/>
</dbReference>
<dbReference type="Gene3D" id="2.60.40.10">
    <property type="entry name" value="Immunoglobulins"/>
    <property type="match status" value="6"/>
</dbReference>
<dbReference type="PROSITE" id="PS50835">
    <property type="entry name" value="IG_LIKE"/>
    <property type="match status" value="1"/>
</dbReference>
<dbReference type="GeneTree" id="ENSGT00940000159005"/>
<dbReference type="FunFam" id="2.60.40.10:FF:000641">
    <property type="entry name" value="Intercellular adhesion molecule 1"/>
    <property type="match status" value="1"/>
</dbReference>
<accession>K7G235</accession>
<dbReference type="GO" id="GO:0098609">
    <property type="term" value="P:cell-cell adhesion"/>
    <property type="evidence" value="ECO:0007669"/>
    <property type="project" value="InterPro"/>
</dbReference>
<protein>
    <recommendedName>
        <fullName evidence="13">Ig-like domain-containing protein</fullName>
    </recommendedName>
</protein>
<comment type="subcellular location">
    <subcellularLocation>
        <location evidence="1">Membrane</location>
        <topology evidence="1">Single-pass type I membrane protein</topology>
    </subcellularLocation>
</comment>
<keyword evidence="15" id="KW-1185">Reference proteome</keyword>
<proteinExistence type="inferred from homology"/>
<dbReference type="SMART" id="SM00409">
    <property type="entry name" value="IG"/>
    <property type="match status" value="4"/>
</dbReference>
<evidence type="ECO:0000313" key="15">
    <source>
        <dbReference type="Proteomes" id="UP000007267"/>
    </source>
</evidence>
<dbReference type="GO" id="GO:0005886">
    <property type="term" value="C:plasma membrane"/>
    <property type="evidence" value="ECO:0007669"/>
    <property type="project" value="TreeGrafter"/>
</dbReference>
<keyword evidence="8" id="KW-0472">Membrane</keyword>
<dbReference type="EMBL" id="AGCU01024953">
    <property type="status" value="NOT_ANNOTATED_CDS"/>
    <property type="molecule type" value="Genomic_DNA"/>
</dbReference>
<dbReference type="AlphaFoldDB" id="K7G235"/>
<name>K7G235_PELSI</name>
<dbReference type="EMBL" id="AGCU01024954">
    <property type="status" value="NOT_ANNOTATED_CDS"/>
    <property type="molecule type" value="Genomic_DNA"/>
</dbReference>
<evidence type="ECO:0000313" key="14">
    <source>
        <dbReference type="Ensembl" id="ENSPSIP00000014346.1"/>
    </source>
</evidence>
<dbReference type="PANTHER" id="PTHR13771:SF9">
    <property type="entry name" value="INTERCELLULAR ADHESION MOLECULE 5"/>
    <property type="match status" value="1"/>
</dbReference>
<dbReference type="Pfam" id="PF07679">
    <property type="entry name" value="I-set"/>
    <property type="match status" value="1"/>
</dbReference>
<dbReference type="InterPro" id="IPR013098">
    <property type="entry name" value="Ig_I-set"/>
</dbReference>
<dbReference type="InterPro" id="IPR047012">
    <property type="entry name" value="ICAM_VCAM"/>
</dbReference>
<feature type="chain" id="PRO_5003902363" description="Ig-like domain-containing protein" evidence="12">
    <location>
        <begin position="20"/>
        <end position="551"/>
    </location>
</feature>
<dbReference type="OMA" id="NLTVYWF"/>
<dbReference type="InterPro" id="IPR036179">
    <property type="entry name" value="Ig-like_dom_sf"/>
</dbReference>
<dbReference type="InterPro" id="IPR007110">
    <property type="entry name" value="Ig-like_dom"/>
</dbReference>
<evidence type="ECO:0000256" key="8">
    <source>
        <dbReference type="ARBA" id="ARBA00023136"/>
    </source>
</evidence>
<dbReference type="PRINTS" id="PR01472">
    <property type="entry name" value="ICAMVCAM1"/>
</dbReference>
<dbReference type="InterPro" id="IPR013768">
    <property type="entry name" value="ICAM_N"/>
</dbReference>
<reference evidence="15" key="1">
    <citation type="submission" date="2011-10" db="EMBL/GenBank/DDBJ databases">
        <authorList>
            <consortium name="Soft-shell Turtle Genome Consortium"/>
        </authorList>
    </citation>
    <scope>NUCLEOTIDE SEQUENCE [LARGE SCALE GENOMIC DNA]</scope>
    <source>
        <strain evidence="15">Daiwa-1</strain>
    </source>
</reference>
<keyword evidence="4 12" id="KW-0732">Signal</keyword>
<keyword evidence="3" id="KW-0812">Transmembrane</keyword>
<evidence type="ECO:0000256" key="6">
    <source>
        <dbReference type="ARBA" id="ARBA00022889"/>
    </source>
</evidence>
<organism evidence="14 15">
    <name type="scientific">Pelodiscus sinensis</name>
    <name type="common">Chinese softshell turtle</name>
    <name type="synonym">Trionyx sinensis</name>
    <dbReference type="NCBI Taxonomy" id="13735"/>
    <lineage>
        <taxon>Eukaryota</taxon>
        <taxon>Metazoa</taxon>
        <taxon>Chordata</taxon>
        <taxon>Craniata</taxon>
        <taxon>Vertebrata</taxon>
        <taxon>Euteleostomi</taxon>
        <taxon>Archelosauria</taxon>
        <taxon>Testudinata</taxon>
        <taxon>Testudines</taxon>
        <taxon>Cryptodira</taxon>
        <taxon>Trionychia</taxon>
        <taxon>Trionychidae</taxon>
        <taxon>Pelodiscus</taxon>
    </lineage>
</organism>
<dbReference type="Ensembl" id="ENSPSIT00000014414.1">
    <property type="protein sequence ID" value="ENSPSIP00000014346.1"/>
    <property type="gene ID" value="ENSPSIG00000012833.1"/>
</dbReference>
<evidence type="ECO:0000256" key="12">
    <source>
        <dbReference type="SAM" id="SignalP"/>
    </source>
</evidence>
<dbReference type="eggNOG" id="ENOG502QS16">
    <property type="taxonomic scope" value="Eukaryota"/>
</dbReference>
<dbReference type="InterPro" id="IPR013783">
    <property type="entry name" value="Ig-like_fold"/>
</dbReference>
<keyword evidence="11" id="KW-0393">Immunoglobulin domain</keyword>
<dbReference type="Proteomes" id="UP000007267">
    <property type="component" value="Unassembled WGS sequence"/>
</dbReference>
<keyword evidence="9" id="KW-1015">Disulfide bond</keyword>
<reference evidence="15" key="2">
    <citation type="journal article" date="2013" name="Nat. Genet.">
        <title>The draft genomes of soft-shell turtle and green sea turtle yield insights into the development and evolution of the turtle-specific body plan.</title>
        <authorList>
            <person name="Wang Z."/>
            <person name="Pascual-Anaya J."/>
            <person name="Zadissa A."/>
            <person name="Li W."/>
            <person name="Niimura Y."/>
            <person name="Huang Z."/>
            <person name="Li C."/>
            <person name="White S."/>
            <person name="Xiong Z."/>
            <person name="Fang D."/>
            <person name="Wang B."/>
            <person name="Ming Y."/>
            <person name="Chen Y."/>
            <person name="Zheng Y."/>
            <person name="Kuraku S."/>
            <person name="Pignatelli M."/>
            <person name="Herrero J."/>
            <person name="Beal K."/>
            <person name="Nozawa M."/>
            <person name="Li Q."/>
            <person name="Wang J."/>
            <person name="Zhang H."/>
            <person name="Yu L."/>
            <person name="Shigenobu S."/>
            <person name="Wang J."/>
            <person name="Liu J."/>
            <person name="Flicek P."/>
            <person name="Searle S."/>
            <person name="Wang J."/>
            <person name="Kuratani S."/>
            <person name="Yin Y."/>
            <person name="Aken B."/>
            <person name="Zhang G."/>
            <person name="Irie N."/>
        </authorList>
    </citation>
    <scope>NUCLEOTIDE SEQUENCE [LARGE SCALE GENOMIC DNA]</scope>
    <source>
        <strain evidence="15">Daiwa-1</strain>
    </source>
</reference>
<evidence type="ECO:0000256" key="4">
    <source>
        <dbReference type="ARBA" id="ARBA00022729"/>
    </source>
</evidence>
<sequence>MAQLLLLLAWGVLTTLTGAVQGSFEVHVSPEAPVVEHGGSVWINCSHTCEDPAAPGGLETSLAKASSKHGPSWVAFHLVNIQEWASAPVCHFVCRGDSRRATAALSAYRAPEQVVLEPLPVMEVGRAYNLTCWVLSVAPVKHLTVTLRQGGWTLHTETFQHHTGAEPSNITVTQEITPLRWDHGQQVSCHADLDLTLHGPLIQKSSSAMELQVYEKKPPPPPTEAPLVEHGGSVWINCSHTCEDPAAPGGLETSLAKASSKHGPSWVAFHLVNIQEWASAPVCHFVCRGDSRRATAALSAYLMEVGRAYNLTCWVLSVAPVKHLTVTLRQGGWTLHTETFQHHTGAEPSNITVTQEITPLRWDHGQQVSCHADLDLTLHGPLIQKSSSAMELQVYDGPRMDDSSCPRNRTWEVGTEQTFSCVALGNPPPAVVCAKDGVPFRGTYHCKASNAHGTASREVTVQVKDGPRMDDSSCPRNRTWEVGTEQTFSCVALGNPPPAVVCAKDGVPFRTGVQWRVRSEDAGTYHCKASNAHGTASREVTVQVKGKWPLL</sequence>
<evidence type="ECO:0000256" key="1">
    <source>
        <dbReference type="ARBA" id="ARBA00004479"/>
    </source>
</evidence>
<evidence type="ECO:0000256" key="10">
    <source>
        <dbReference type="ARBA" id="ARBA00023180"/>
    </source>
</evidence>
<evidence type="ECO:0000256" key="11">
    <source>
        <dbReference type="ARBA" id="ARBA00023319"/>
    </source>
</evidence>
<dbReference type="EMBL" id="AGCU01024952">
    <property type="status" value="NOT_ANNOTATED_CDS"/>
    <property type="molecule type" value="Genomic_DNA"/>
</dbReference>
<reference evidence="14" key="3">
    <citation type="submission" date="2025-08" db="UniProtKB">
        <authorList>
            <consortium name="Ensembl"/>
        </authorList>
    </citation>
    <scope>IDENTIFICATION</scope>
</reference>
<evidence type="ECO:0000256" key="9">
    <source>
        <dbReference type="ARBA" id="ARBA00023157"/>
    </source>
</evidence>
<keyword evidence="6" id="KW-0130">Cell adhesion</keyword>
<dbReference type="FunFam" id="2.60.40.10:FF:000194">
    <property type="entry name" value="Intercellular adhesion molecule 1"/>
    <property type="match status" value="2"/>
</dbReference>
<comment type="similarity">
    <text evidence="2">Belongs to the immunoglobulin superfamily. ICAM family.</text>
</comment>
<evidence type="ECO:0000256" key="5">
    <source>
        <dbReference type="ARBA" id="ARBA00022737"/>
    </source>
</evidence>
<dbReference type="Pfam" id="PF03921">
    <property type="entry name" value="ICAM_N"/>
    <property type="match status" value="2"/>
</dbReference>
<feature type="domain" description="Ig-like" evidence="13">
    <location>
        <begin position="467"/>
        <end position="543"/>
    </location>
</feature>
<keyword evidence="7" id="KW-1133">Transmembrane helix</keyword>
<evidence type="ECO:0000256" key="2">
    <source>
        <dbReference type="ARBA" id="ARBA00005925"/>
    </source>
</evidence>
<dbReference type="GO" id="GO:0005178">
    <property type="term" value="F:integrin binding"/>
    <property type="evidence" value="ECO:0007669"/>
    <property type="project" value="InterPro"/>
</dbReference>
<feature type="signal peptide" evidence="12">
    <location>
        <begin position="1"/>
        <end position="19"/>
    </location>
</feature>
<keyword evidence="10" id="KW-0325">Glycoprotein</keyword>
<evidence type="ECO:0000256" key="3">
    <source>
        <dbReference type="ARBA" id="ARBA00022692"/>
    </source>
</evidence>
<dbReference type="HOGENOM" id="CLU_036160_1_1_1"/>
<evidence type="ECO:0000259" key="13">
    <source>
        <dbReference type="PROSITE" id="PS50835"/>
    </source>
</evidence>